<dbReference type="InterPro" id="IPR015425">
    <property type="entry name" value="FH2_Formin"/>
</dbReference>
<dbReference type="Proteomes" id="UP000324632">
    <property type="component" value="Chromosome 15"/>
</dbReference>
<feature type="domain" description="FH2" evidence="4">
    <location>
        <begin position="625"/>
        <end position="1000"/>
    </location>
</feature>
<dbReference type="Pfam" id="PF02181">
    <property type="entry name" value="FH2"/>
    <property type="match status" value="1"/>
</dbReference>
<evidence type="ECO:0000313" key="6">
    <source>
        <dbReference type="Proteomes" id="UP000324632"/>
    </source>
</evidence>
<reference evidence="5 6" key="1">
    <citation type="journal article" date="2019" name="Mol. Ecol. Resour.">
        <title>Chromosome-level genome assembly of Triplophysa tibetana, a fish adapted to the harsh high-altitude environment of the Tibetan Plateau.</title>
        <authorList>
            <person name="Yang X."/>
            <person name="Liu H."/>
            <person name="Ma Z."/>
            <person name="Zou Y."/>
            <person name="Zou M."/>
            <person name="Mao Y."/>
            <person name="Li X."/>
            <person name="Wang H."/>
            <person name="Chen T."/>
            <person name="Wang W."/>
            <person name="Yang R."/>
        </authorList>
    </citation>
    <scope>NUCLEOTIDE SEQUENCE [LARGE SCALE GENOMIC DNA]</scope>
    <source>
        <strain evidence="5">TTIB1903HZAU</strain>
        <tissue evidence="5">Muscle</tissue>
    </source>
</reference>
<dbReference type="InterPro" id="IPR016024">
    <property type="entry name" value="ARM-type_fold"/>
</dbReference>
<feature type="compositionally biased region" description="Polar residues" evidence="1">
    <location>
        <begin position="1137"/>
        <end position="1218"/>
    </location>
</feature>
<evidence type="ECO:0000256" key="1">
    <source>
        <dbReference type="SAM" id="MobiDB-lite"/>
    </source>
</evidence>
<dbReference type="PRINTS" id="PR01217">
    <property type="entry name" value="PRICHEXTENSN"/>
</dbReference>
<name>A0A5A9NRJ0_9TELE</name>
<feature type="compositionally biased region" description="Polar residues" evidence="1">
    <location>
        <begin position="426"/>
        <end position="452"/>
    </location>
</feature>
<feature type="compositionally biased region" description="Low complexity" evidence="1">
    <location>
        <begin position="1068"/>
        <end position="1080"/>
    </location>
</feature>
<dbReference type="SMART" id="SM00498">
    <property type="entry name" value="FH2"/>
    <property type="match status" value="1"/>
</dbReference>
<proteinExistence type="predicted"/>
<keyword evidence="6" id="KW-1185">Reference proteome</keyword>
<dbReference type="PROSITE" id="PS51082">
    <property type="entry name" value="WH2"/>
    <property type="match status" value="1"/>
</dbReference>
<feature type="region of interest" description="Disordered" evidence="1">
    <location>
        <begin position="1042"/>
        <end position="1220"/>
    </location>
</feature>
<feature type="compositionally biased region" description="Basic and acidic residues" evidence="1">
    <location>
        <begin position="1055"/>
        <end position="1065"/>
    </location>
</feature>
<dbReference type="Pfam" id="PF06371">
    <property type="entry name" value="Drf_GBD"/>
    <property type="match status" value="1"/>
</dbReference>
<accession>A0A5A9NRJ0</accession>
<dbReference type="SMART" id="SM01139">
    <property type="entry name" value="Drf_FH3"/>
    <property type="match status" value="1"/>
</dbReference>
<organism evidence="5 6">
    <name type="scientific">Triplophysa tibetana</name>
    <dbReference type="NCBI Taxonomy" id="1572043"/>
    <lineage>
        <taxon>Eukaryota</taxon>
        <taxon>Metazoa</taxon>
        <taxon>Chordata</taxon>
        <taxon>Craniata</taxon>
        <taxon>Vertebrata</taxon>
        <taxon>Euteleostomi</taxon>
        <taxon>Actinopterygii</taxon>
        <taxon>Neopterygii</taxon>
        <taxon>Teleostei</taxon>
        <taxon>Ostariophysi</taxon>
        <taxon>Cypriniformes</taxon>
        <taxon>Nemacheilidae</taxon>
        <taxon>Triplophysa</taxon>
    </lineage>
</organism>
<dbReference type="EMBL" id="SOYY01000015">
    <property type="protein sequence ID" value="KAA0711599.1"/>
    <property type="molecule type" value="Genomic_DNA"/>
</dbReference>
<evidence type="ECO:0000259" key="2">
    <source>
        <dbReference type="PROSITE" id="PS51082"/>
    </source>
</evidence>
<dbReference type="SUPFAM" id="SSF48371">
    <property type="entry name" value="ARM repeat"/>
    <property type="match status" value="1"/>
</dbReference>
<dbReference type="InterPro" id="IPR014768">
    <property type="entry name" value="GBD/FH3_dom"/>
</dbReference>
<dbReference type="GO" id="GO:0003779">
    <property type="term" value="F:actin binding"/>
    <property type="evidence" value="ECO:0007669"/>
    <property type="project" value="InterPro"/>
</dbReference>
<sequence>MSTAADRRLAGDNQSNLLRHLLTNARMNKTQGLKRSVLSGPLANRFRTFIIILMSVKMDGAHNKWAAVKGRLGSSQDSDPSQEANLEEADAELCIRMLQVPTVVNYSGLKKRLEKSDQVWMVQFLELSGLDLLLEALDRLSGRGCSRIADTLLQLTCVNCVKAVMNSSAGIHFIMDNEGYVRKLSQALDTSNTMVKKQVFELLAALSMFSSEGHRLALDALDHYKASCVKMQQYRFSVVMNELQATDNVPYMVTLLSVINAIIFSIDDLHQRDKMRKEFIGLQLLQLLPNLREEEDEDLIIQCEAFEEAMAEDEEELLRVYGGIDMSNPQEVFTSLFNKVSSFPSSLQLLSMLQALLLLGPERVDIWQALESLTNRAILIANNSEMDSCEKILQRLVFTKESTKSSFEVDSRLLKQKNQAVQTETTYEKLSSSCRSTNQEPAINSTKISSTPSAPPLSGVDSALSVKIGNGPPTPPPLPPGTTLPPPPPPLPGMGFGGPPPPPPLPGMGFGGPPPPPPLPGMGFGGPPPPPLPGMGSGGPPPPPPLPGMGSGGPPPPPPLPGMGFRGPPPPPPLPGMGSGAPPPPPPLPGMGFGGPPPPPPPPGMGDVMVARNVQTVGQCYSVPVKTCPYPTQRMKKLNWQKLNSRAVTDGSSMWASTPGDSPLEPNYSSIEQLFCLPVAEPKDKVLVTPARKETKEISFIDPKKNLNLNIFLKQFKCSNEDFVTMVQKGDCSKFDVESLKQLLKLIPEKHEIDNLKSFQGDPDKLANVDRFYLLLLAVPCYQLRIECMLLCEEVLSTLDILTPKTQLLGSACDCLVQSSLLPSFCKLILDVGNFLNYGSHTGNAEGFKISSLLKLTETKANKSRITLLHHILEEAELNHPELLNFPDEIEDYASALLRRLRDAEKKVSSSVEDVREQFSGLLEKNLLACEALEERFANIEKRRIDLAQYLCEDAAQLSLEELFSNIKIFRQLFLKSLKENRFRKEQAAKAEKRKQQLAEEESKRRKGEGGKIIRREPVPEEGCIIDHLLADIRKGFHLRKTRPRCETESASSSEIHRDDREPELLNKSMSSRSKAASVRSVEEADSSAVEASPTVQDYTPEGPVRDSDISPRGEPASLGNAESSETTNISMDPHTQHNSSVNGVSVENASVDTSAQERNASEGSRLEASSDSSPNCLTPQNTDPQDQNCNGNNIKATEYDQTPALTKTPDSLNSTRINGGCEKNGCKIEIDDPLQSCDAQTDGDSCVETQRSCDELDGQRSQTPPTPAVGPAPTQPENNKRFFQRNKKSSNEGNLRRKKPKGRRKS</sequence>
<feature type="compositionally biased region" description="Basic residues" evidence="1">
    <location>
        <begin position="1297"/>
        <end position="1307"/>
    </location>
</feature>
<comment type="caution">
    <text evidence="5">The sequence shown here is derived from an EMBL/GenBank/DDBJ whole genome shotgun (WGS) entry which is preliminary data.</text>
</comment>
<dbReference type="Gene3D" id="1.20.58.2220">
    <property type="entry name" value="Formin, FH2 domain"/>
    <property type="match status" value="1"/>
</dbReference>
<dbReference type="PANTHER" id="PTHR46345:SF5">
    <property type="entry name" value="INVERTED FORMIN-2"/>
    <property type="match status" value="1"/>
</dbReference>
<dbReference type="GO" id="GO:0030036">
    <property type="term" value="P:actin cytoskeleton organization"/>
    <property type="evidence" value="ECO:0007669"/>
    <property type="project" value="InterPro"/>
</dbReference>
<dbReference type="InterPro" id="IPR010472">
    <property type="entry name" value="FH3_dom"/>
</dbReference>
<dbReference type="PROSITE" id="PS51232">
    <property type="entry name" value="GBD_FH3"/>
    <property type="match status" value="1"/>
</dbReference>
<dbReference type="Pfam" id="PF06367">
    <property type="entry name" value="Drf_FH3"/>
    <property type="match status" value="1"/>
</dbReference>
<dbReference type="InterPro" id="IPR010473">
    <property type="entry name" value="GTPase-bd"/>
</dbReference>
<feature type="region of interest" description="Disordered" evidence="1">
    <location>
        <begin position="1240"/>
        <end position="1307"/>
    </location>
</feature>
<dbReference type="Gene3D" id="1.10.238.150">
    <property type="entry name" value="Formin, FH3 diaphanous domain"/>
    <property type="match status" value="1"/>
</dbReference>
<dbReference type="PROSITE" id="PS51444">
    <property type="entry name" value="FH2"/>
    <property type="match status" value="1"/>
</dbReference>
<dbReference type="GO" id="GO:0031267">
    <property type="term" value="F:small GTPase binding"/>
    <property type="evidence" value="ECO:0007669"/>
    <property type="project" value="InterPro"/>
</dbReference>
<feature type="region of interest" description="Disordered" evidence="1">
    <location>
        <begin position="426"/>
        <end position="606"/>
    </location>
</feature>
<feature type="compositionally biased region" description="Polar residues" evidence="1">
    <location>
        <begin position="1240"/>
        <end position="1251"/>
    </location>
</feature>
<feature type="domain" description="WH2" evidence="2">
    <location>
        <begin position="1027"/>
        <end position="1042"/>
    </location>
</feature>
<dbReference type="InterPro" id="IPR003124">
    <property type="entry name" value="WH2_dom"/>
</dbReference>
<feature type="compositionally biased region" description="Pro residues" evidence="1">
    <location>
        <begin position="472"/>
        <end position="604"/>
    </location>
</feature>
<dbReference type="SMART" id="SM01140">
    <property type="entry name" value="Drf_GBD"/>
    <property type="match status" value="1"/>
</dbReference>
<dbReference type="InterPro" id="IPR011989">
    <property type="entry name" value="ARM-like"/>
</dbReference>
<protein>
    <submittedName>
        <fullName evidence="5">Inverted formin-2 HBEBP2-binding protein C</fullName>
    </submittedName>
</protein>
<dbReference type="InterPro" id="IPR042201">
    <property type="entry name" value="FH2_Formin_sf"/>
</dbReference>
<evidence type="ECO:0000259" key="4">
    <source>
        <dbReference type="PROSITE" id="PS51444"/>
    </source>
</evidence>
<dbReference type="SUPFAM" id="SSF101447">
    <property type="entry name" value="Formin homology 2 domain (FH2 domain)"/>
    <property type="match status" value="1"/>
</dbReference>
<feature type="domain" description="GBD/FH3" evidence="3">
    <location>
        <begin position="30"/>
        <end position="391"/>
    </location>
</feature>
<feature type="compositionally biased region" description="Polar residues" evidence="1">
    <location>
        <begin position="1121"/>
        <end position="1131"/>
    </location>
</feature>
<dbReference type="Gene3D" id="1.25.10.10">
    <property type="entry name" value="Leucine-rich Repeat Variant"/>
    <property type="match status" value="1"/>
</dbReference>
<gene>
    <name evidence="5" type="ORF">E1301_Tti006112</name>
</gene>
<feature type="region of interest" description="Disordered" evidence="1">
    <location>
        <begin position="989"/>
        <end position="1014"/>
    </location>
</feature>
<dbReference type="PANTHER" id="PTHR46345">
    <property type="entry name" value="INVERTED FORMIN-2"/>
    <property type="match status" value="1"/>
</dbReference>
<evidence type="ECO:0000313" key="5">
    <source>
        <dbReference type="EMBL" id="KAA0711599.1"/>
    </source>
</evidence>
<evidence type="ECO:0000259" key="3">
    <source>
        <dbReference type="PROSITE" id="PS51232"/>
    </source>
</evidence>
<feature type="compositionally biased region" description="Pro residues" evidence="1">
    <location>
        <begin position="1265"/>
        <end position="1275"/>
    </location>
</feature>